<reference evidence="1 2" key="1">
    <citation type="submission" date="2023-02" db="EMBL/GenBank/DDBJ databases">
        <title>LHISI_Scaffold_Assembly.</title>
        <authorList>
            <person name="Stuart O.P."/>
            <person name="Cleave R."/>
            <person name="Magrath M.J.L."/>
            <person name="Mikheyev A.S."/>
        </authorList>
    </citation>
    <scope>NUCLEOTIDE SEQUENCE [LARGE SCALE GENOMIC DNA]</scope>
    <source>
        <strain evidence="1">Daus_M_001</strain>
        <tissue evidence="1">Leg muscle</tissue>
    </source>
</reference>
<keyword evidence="2" id="KW-1185">Reference proteome</keyword>
<evidence type="ECO:0000313" key="2">
    <source>
        <dbReference type="Proteomes" id="UP001159363"/>
    </source>
</evidence>
<gene>
    <name evidence="1" type="ORF">PR048_006765</name>
</gene>
<proteinExistence type="predicted"/>
<dbReference type="Proteomes" id="UP001159363">
    <property type="component" value="Chromosome 2"/>
</dbReference>
<name>A0ABQ9IBV6_9NEOP</name>
<accession>A0ABQ9IBV6</accession>
<protein>
    <submittedName>
        <fullName evidence="1">Uncharacterized protein</fullName>
    </submittedName>
</protein>
<sequence>MSPLKEAPWDMCVTERGNEEIQSIDLEAGVQTTPKVVKGTGEDICGMASMAVIMLAWSSSAGDTIRLNTDSMRRSLHVQHAPWLHPAEHHRSVVVRVLSSHLGEPGPIPGFSDVRIVVADATGRRIFTGISRSSHLCIPALPHTRLNSPLSPLNTSMSRAPARLPTRRSGFNSRPGHSEFSHEGILPDEVIGWRVFSGISRSPAPSFQHRSILTSIALIGSEDLDVERRPNLSTIFILVRGRIPNTRPQFYLVNKTLSIKAIHFAPPSQCLSPPNNIKQHCDSDRGECDRVGSAAGARWITALSFDILNYRHRTLRSCAGFRAKLPSGQWGTVRESECELQVGIS</sequence>
<dbReference type="EMBL" id="JARBHB010000002">
    <property type="protein sequence ID" value="KAJ8894155.1"/>
    <property type="molecule type" value="Genomic_DNA"/>
</dbReference>
<evidence type="ECO:0000313" key="1">
    <source>
        <dbReference type="EMBL" id="KAJ8894155.1"/>
    </source>
</evidence>
<comment type="caution">
    <text evidence="1">The sequence shown here is derived from an EMBL/GenBank/DDBJ whole genome shotgun (WGS) entry which is preliminary data.</text>
</comment>
<organism evidence="1 2">
    <name type="scientific">Dryococelus australis</name>
    <dbReference type="NCBI Taxonomy" id="614101"/>
    <lineage>
        <taxon>Eukaryota</taxon>
        <taxon>Metazoa</taxon>
        <taxon>Ecdysozoa</taxon>
        <taxon>Arthropoda</taxon>
        <taxon>Hexapoda</taxon>
        <taxon>Insecta</taxon>
        <taxon>Pterygota</taxon>
        <taxon>Neoptera</taxon>
        <taxon>Polyneoptera</taxon>
        <taxon>Phasmatodea</taxon>
        <taxon>Verophasmatodea</taxon>
        <taxon>Anareolatae</taxon>
        <taxon>Phasmatidae</taxon>
        <taxon>Eurycanthinae</taxon>
        <taxon>Dryococelus</taxon>
    </lineage>
</organism>